<dbReference type="AlphaFoldDB" id="A0AAE0T147"/>
<comment type="caution">
    <text evidence="2">The sequence shown here is derived from an EMBL/GenBank/DDBJ whole genome shotgun (WGS) entry which is preliminary data.</text>
</comment>
<protein>
    <recommendedName>
        <fullName evidence="1">Chitin-binding type-2 domain-containing protein</fullName>
    </recommendedName>
</protein>
<reference evidence="2" key="2">
    <citation type="journal article" date="2021" name="Genome Biol. Evol.">
        <title>Developing a high-quality reference genome for a parasitic bivalve with doubly uniparental inheritance (Bivalvia: Unionida).</title>
        <authorList>
            <person name="Smith C.H."/>
        </authorList>
    </citation>
    <scope>NUCLEOTIDE SEQUENCE</scope>
    <source>
        <strain evidence="2">CHS0354</strain>
        <tissue evidence="2">Mantle</tissue>
    </source>
</reference>
<dbReference type="SUPFAM" id="SSF57625">
    <property type="entry name" value="Invertebrate chitin-binding proteins"/>
    <property type="match status" value="1"/>
</dbReference>
<evidence type="ECO:0000313" key="2">
    <source>
        <dbReference type="EMBL" id="KAK3601887.1"/>
    </source>
</evidence>
<keyword evidence="3" id="KW-1185">Reference proteome</keyword>
<dbReference type="InterPro" id="IPR002557">
    <property type="entry name" value="Chitin-bd_dom"/>
</dbReference>
<reference evidence="2" key="3">
    <citation type="submission" date="2023-05" db="EMBL/GenBank/DDBJ databases">
        <authorList>
            <person name="Smith C.H."/>
        </authorList>
    </citation>
    <scope>NUCLEOTIDE SEQUENCE</scope>
    <source>
        <strain evidence="2">CHS0354</strain>
        <tissue evidence="2">Mantle</tissue>
    </source>
</reference>
<proteinExistence type="predicted"/>
<dbReference type="PROSITE" id="PS50940">
    <property type="entry name" value="CHIT_BIND_II"/>
    <property type="match status" value="1"/>
</dbReference>
<feature type="domain" description="Chitin-binding type-2" evidence="1">
    <location>
        <begin position="90"/>
        <end position="152"/>
    </location>
</feature>
<evidence type="ECO:0000313" key="3">
    <source>
        <dbReference type="Proteomes" id="UP001195483"/>
    </source>
</evidence>
<reference evidence="2" key="1">
    <citation type="journal article" date="2021" name="Genome Biol. Evol.">
        <title>A High-Quality Reference Genome for a Parasitic Bivalve with Doubly Uniparental Inheritance (Bivalvia: Unionida).</title>
        <authorList>
            <person name="Smith C.H."/>
        </authorList>
    </citation>
    <scope>NUCLEOTIDE SEQUENCE</scope>
    <source>
        <strain evidence="2">CHS0354</strain>
    </source>
</reference>
<dbReference type="GO" id="GO:0008061">
    <property type="term" value="F:chitin binding"/>
    <property type="evidence" value="ECO:0007669"/>
    <property type="project" value="InterPro"/>
</dbReference>
<dbReference type="GO" id="GO:0005576">
    <property type="term" value="C:extracellular region"/>
    <property type="evidence" value="ECO:0007669"/>
    <property type="project" value="InterPro"/>
</dbReference>
<sequence length="156" mass="17553">MFRCEGLVGKPASQMFVEANISGLFQEYHFPTIPSENNATEIQCNTRQLYQFYDTFNMSWNGSAIRCAVKNARTNEIMRSSLHILKVISENYCVGKGNNLYPHPYECQKFIRCEASQVYAVFACGSNQCFGVNEIIAGGCTFCNDPNLICYPGAHM</sequence>
<dbReference type="Proteomes" id="UP001195483">
    <property type="component" value="Unassembled WGS sequence"/>
</dbReference>
<dbReference type="InterPro" id="IPR036508">
    <property type="entry name" value="Chitin-bd_dom_sf"/>
</dbReference>
<accession>A0AAE0T147</accession>
<evidence type="ECO:0000259" key="1">
    <source>
        <dbReference type="PROSITE" id="PS50940"/>
    </source>
</evidence>
<name>A0AAE0T147_9BIVA</name>
<gene>
    <name evidence="2" type="ORF">CHS0354_041821</name>
</gene>
<dbReference type="EMBL" id="JAEAOA010002350">
    <property type="protein sequence ID" value="KAK3601887.1"/>
    <property type="molecule type" value="Genomic_DNA"/>
</dbReference>
<organism evidence="2 3">
    <name type="scientific">Potamilus streckersoni</name>
    <dbReference type="NCBI Taxonomy" id="2493646"/>
    <lineage>
        <taxon>Eukaryota</taxon>
        <taxon>Metazoa</taxon>
        <taxon>Spiralia</taxon>
        <taxon>Lophotrochozoa</taxon>
        <taxon>Mollusca</taxon>
        <taxon>Bivalvia</taxon>
        <taxon>Autobranchia</taxon>
        <taxon>Heteroconchia</taxon>
        <taxon>Palaeoheterodonta</taxon>
        <taxon>Unionida</taxon>
        <taxon>Unionoidea</taxon>
        <taxon>Unionidae</taxon>
        <taxon>Ambleminae</taxon>
        <taxon>Lampsilini</taxon>
        <taxon>Potamilus</taxon>
    </lineage>
</organism>
<dbReference type="Pfam" id="PF01607">
    <property type="entry name" value="CBM_14"/>
    <property type="match status" value="1"/>
</dbReference>